<name>A0A160TGS8_9ZZZZ</name>
<organism evidence="1">
    <name type="scientific">hydrothermal vent metagenome</name>
    <dbReference type="NCBI Taxonomy" id="652676"/>
    <lineage>
        <taxon>unclassified sequences</taxon>
        <taxon>metagenomes</taxon>
        <taxon>ecological metagenomes</taxon>
    </lineage>
</organism>
<proteinExistence type="predicted"/>
<sequence length="47" mass="5275">MVAVRDGRLLGVGPVADVMTEDMLGRLYDVRVRIRRDDDGAAIRFLD</sequence>
<protein>
    <submittedName>
        <fullName evidence="1">Uncharacterized protein</fullName>
    </submittedName>
</protein>
<gene>
    <name evidence="1" type="ORF">MGWOODY_Smn2729</name>
</gene>
<evidence type="ECO:0000313" key="1">
    <source>
        <dbReference type="EMBL" id="CUS44055.1"/>
    </source>
</evidence>
<dbReference type="AlphaFoldDB" id="A0A160TGS8"/>
<dbReference type="EMBL" id="CZQE01000103">
    <property type="protein sequence ID" value="CUS44055.1"/>
    <property type="molecule type" value="Genomic_DNA"/>
</dbReference>
<accession>A0A160TGS8</accession>
<reference evidence="1" key="1">
    <citation type="submission" date="2015-10" db="EMBL/GenBank/DDBJ databases">
        <authorList>
            <person name="Gilbert D.G."/>
        </authorList>
    </citation>
    <scope>NUCLEOTIDE SEQUENCE</scope>
</reference>